<keyword evidence="2" id="KW-0067">ATP-binding</keyword>
<protein>
    <recommendedName>
        <fullName evidence="3">Zeta toxin domain-containing protein</fullName>
    </recommendedName>
</protein>
<dbReference type="Proteomes" id="UP000626148">
    <property type="component" value="Unassembled WGS sequence"/>
</dbReference>
<sequence>MDLTQEEQSIAKEALAWAKRKGTKKAIAKRLTDTTRFLREENPVSVFMAGSPGAGKTESSKELIEQFPGTPILRIDADELRDEFDQYDGSNSHLFQSAVSVLVEYIHDKALAQSQSFIMDGTLHNERKAKDNIERSLKRNRLVQILYVYQDPVRAWEFVQAREQLEGRRILPETFIDQFFAARTTVDALKTHFGADIKVDLLVKDYQNRTRVYQANIERIDYYVETTYSRESLTRLITL</sequence>
<evidence type="ECO:0000259" key="3">
    <source>
        <dbReference type="Pfam" id="PF06414"/>
    </source>
</evidence>
<gene>
    <name evidence="4" type="ORF">GCM10007392_40920</name>
</gene>
<organism evidence="4 5">
    <name type="scientific">Saccharospirillum salsuginis</name>
    <dbReference type="NCBI Taxonomy" id="418750"/>
    <lineage>
        <taxon>Bacteria</taxon>
        <taxon>Pseudomonadati</taxon>
        <taxon>Pseudomonadota</taxon>
        <taxon>Gammaproteobacteria</taxon>
        <taxon>Oceanospirillales</taxon>
        <taxon>Saccharospirillaceae</taxon>
        <taxon>Saccharospirillum</taxon>
    </lineage>
</organism>
<dbReference type="EMBL" id="BMXR01000012">
    <property type="protein sequence ID" value="GGX69056.1"/>
    <property type="molecule type" value="Genomic_DNA"/>
</dbReference>
<dbReference type="GO" id="GO:0016301">
    <property type="term" value="F:kinase activity"/>
    <property type="evidence" value="ECO:0007669"/>
    <property type="project" value="InterPro"/>
</dbReference>
<evidence type="ECO:0000256" key="2">
    <source>
        <dbReference type="ARBA" id="ARBA00022840"/>
    </source>
</evidence>
<accession>A0A918KMR3</accession>
<comment type="caution">
    <text evidence="4">The sequence shown here is derived from an EMBL/GenBank/DDBJ whole genome shotgun (WGS) entry which is preliminary data.</text>
</comment>
<reference evidence="4" key="2">
    <citation type="submission" date="2020-09" db="EMBL/GenBank/DDBJ databases">
        <authorList>
            <person name="Sun Q."/>
            <person name="Kim S."/>
        </authorList>
    </citation>
    <scope>NUCLEOTIDE SEQUENCE</scope>
    <source>
        <strain evidence="4">KCTC 22169</strain>
    </source>
</reference>
<dbReference type="InterPro" id="IPR027417">
    <property type="entry name" value="P-loop_NTPase"/>
</dbReference>
<keyword evidence="5" id="KW-1185">Reference proteome</keyword>
<feature type="domain" description="Zeta toxin" evidence="3">
    <location>
        <begin position="31"/>
        <end position="217"/>
    </location>
</feature>
<name>A0A918KMR3_9GAMM</name>
<proteinExistence type="predicted"/>
<reference evidence="4" key="1">
    <citation type="journal article" date="2014" name="Int. J. Syst. Evol. Microbiol.">
        <title>Complete genome sequence of Corynebacterium casei LMG S-19264T (=DSM 44701T), isolated from a smear-ripened cheese.</title>
        <authorList>
            <consortium name="US DOE Joint Genome Institute (JGI-PGF)"/>
            <person name="Walter F."/>
            <person name="Albersmeier A."/>
            <person name="Kalinowski J."/>
            <person name="Ruckert C."/>
        </authorList>
    </citation>
    <scope>NUCLEOTIDE SEQUENCE</scope>
    <source>
        <strain evidence="4">KCTC 22169</strain>
    </source>
</reference>
<dbReference type="Pfam" id="PF06414">
    <property type="entry name" value="Zeta_toxin"/>
    <property type="match status" value="1"/>
</dbReference>
<dbReference type="InterPro" id="IPR010488">
    <property type="entry name" value="Zeta_toxin_domain"/>
</dbReference>
<evidence type="ECO:0000313" key="5">
    <source>
        <dbReference type="Proteomes" id="UP000626148"/>
    </source>
</evidence>
<dbReference type="AlphaFoldDB" id="A0A918KMR3"/>
<evidence type="ECO:0000256" key="1">
    <source>
        <dbReference type="ARBA" id="ARBA00022741"/>
    </source>
</evidence>
<evidence type="ECO:0000313" key="4">
    <source>
        <dbReference type="EMBL" id="GGX69056.1"/>
    </source>
</evidence>
<dbReference type="RefSeq" id="WP_189612226.1">
    <property type="nucleotide sequence ID" value="NZ_BMXR01000012.1"/>
</dbReference>
<dbReference type="Gene3D" id="3.40.50.300">
    <property type="entry name" value="P-loop containing nucleotide triphosphate hydrolases"/>
    <property type="match status" value="1"/>
</dbReference>
<dbReference type="SUPFAM" id="SSF52540">
    <property type="entry name" value="P-loop containing nucleoside triphosphate hydrolases"/>
    <property type="match status" value="1"/>
</dbReference>
<dbReference type="GO" id="GO:0005524">
    <property type="term" value="F:ATP binding"/>
    <property type="evidence" value="ECO:0007669"/>
    <property type="project" value="UniProtKB-KW"/>
</dbReference>
<keyword evidence="1" id="KW-0547">Nucleotide-binding</keyword>